<dbReference type="Gene3D" id="3.50.50.60">
    <property type="entry name" value="FAD/NAD(P)-binding domain"/>
    <property type="match status" value="1"/>
</dbReference>
<organism evidence="2 3">
    <name type="scientific">Ohtaekwangia koreensis</name>
    <dbReference type="NCBI Taxonomy" id="688867"/>
    <lineage>
        <taxon>Bacteria</taxon>
        <taxon>Pseudomonadati</taxon>
        <taxon>Bacteroidota</taxon>
        <taxon>Cytophagia</taxon>
        <taxon>Cytophagales</taxon>
        <taxon>Fulvivirgaceae</taxon>
        <taxon>Ohtaekwangia</taxon>
    </lineage>
</organism>
<dbReference type="SUPFAM" id="SSF54373">
    <property type="entry name" value="FAD-linked reductases, C-terminal domain"/>
    <property type="match status" value="1"/>
</dbReference>
<dbReference type="PANTHER" id="PTHR13847">
    <property type="entry name" value="SARCOSINE DEHYDROGENASE-RELATED"/>
    <property type="match status" value="1"/>
</dbReference>
<dbReference type="EMBL" id="FUZU01000001">
    <property type="protein sequence ID" value="SKC38798.1"/>
    <property type="molecule type" value="Genomic_DNA"/>
</dbReference>
<dbReference type="AlphaFoldDB" id="A0A1T5IIC8"/>
<dbReference type="InterPro" id="IPR006076">
    <property type="entry name" value="FAD-dep_OxRdtase"/>
</dbReference>
<dbReference type="OrthoDB" id="214253at2"/>
<dbReference type="RefSeq" id="WP_079684710.1">
    <property type="nucleotide sequence ID" value="NZ_FUZU01000001.1"/>
</dbReference>
<dbReference type="InterPro" id="IPR036188">
    <property type="entry name" value="FAD/NAD-bd_sf"/>
</dbReference>
<name>A0A1T5IIC8_9BACT</name>
<accession>A0A1T5IIC8</accession>
<dbReference type="SUPFAM" id="SSF51905">
    <property type="entry name" value="FAD/NAD(P)-binding domain"/>
    <property type="match status" value="1"/>
</dbReference>
<keyword evidence="3" id="KW-1185">Reference proteome</keyword>
<dbReference type="Gene3D" id="3.30.9.10">
    <property type="entry name" value="D-Amino Acid Oxidase, subunit A, domain 2"/>
    <property type="match status" value="1"/>
</dbReference>
<evidence type="ECO:0000313" key="2">
    <source>
        <dbReference type="EMBL" id="SKC38798.1"/>
    </source>
</evidence>
<dbReference type="STRING" id="688867.SAMN05660236_0053"/>
<sequence>MQAVDYILVGQGLAGSALAIQLLNQRRKILVIDQPDNNTSSRVAAGLFNPVTGKKMVKTWMADTLFPYLHNFYSQAEQTTGEKFFFPMPLYRPFLSVEEQNEWMARSADPLYAGYIQEIFSSNAFRYVNDPFGGLLLKQCGYLSTTRYIGAVRKWIEKEGYISTEHFDEQHLRIQQDHVVYKDFQAAKIIFCNGVHNSSWFHWLPINALKGETILIQSAFEENIIVNRGVYIVPGMKSGEWRIGATYNFQDKNPGITPEAKTELEEKFKDLMDISYQCVSQEWGFRPTTPDRRPILGSHPEQPSVIIFNGLGTKGVSLAPYFSDVLIRWMENGTPLNKLVDIERYKSVYWTSPK</sequence>
<evidence type="ECO:0000259" key="1">
    <source>
        <dbReference type="Pfam" id="PF01266"/>
    </source>
</evidence>
<evidence type="ECO:0000313" key="3">
    <source>
        <dbReference type="Proteomes" id="UP000190961"/>
    </source>
</evidence>
<dbReference type="Pfam" id="PF01266">
    <property type="entry name" value="DAO"/>
    <property type="match status" value="1"/>
</dbReference>
<proteinExistence type="predicted"/>
<reference evidence="2 3" key="1">
    <citation type="submission" date="2017-02" db="EMBL/GenBank/DDBJ databases">
        <authorList>
            <person name="Peterson S.W."/>
        </authorList>
    </citation>
    <scope>NUCLEOTIDE SEQUENCE [LARGE SCALE GENOMIC DNA]</scope>
    <source>
        <strain evidence="2 3">DSM 25262</strain>
    </source>
</reference>
<dbReference type="GO" id="GO:0005737">
    <property type="term" value="C:cytoplasm"/>
    <property type="evidence" value="ECO:0007669"/>
    <property type="project" value="TreeGrafter"/>
</dbReference>
<dbReference type="Proteomes" id="UP000190961">
    <property type="component" value="Unassembled WGS sequence"/>
</dbReference>
<protein>
    <submittedName>
        <fullName evidence="2">Glycine/D-amino acid oxidase</fullName>
    </submittedName>
</protein>
<gene>
    <name evidence="2" type="ORF">SAMN05660236_0053</name>
</gene>
<feature type="domain" description="FAD dependent oxidoreductase" evidence="1">
    <location>
        <begin position="5"/>
        <end position="326"/>
    </location>
</feature>